<keyword evidence="3" id="KW-1185">Reference proteome</keyword>
<dbReference type="Proteomes" id="UP000471640">
    <property type="component" value="Unassembled WGS sequence"/>
</dbReference>
<organism evidence="2 3">
    <name type="scientific">Thiorhodococcus mannitoliphagus</name>
    <dbReference type="NCBI Taxonomy" id="329406"/>
    <lineage>
        <taxon>Bacteria</taxon>
        <taxon>Pseudomonadati</taxon>
        <taxon>Pseudomonadota</taxon>
        <taxon>Gammaproteobacteria</taxon>
        <taxon>Chromatiales</taxon>
        <taxon>Chromatiaceae</taxon>
        <taxon>Thiorhodococcus</taxon>
    </lineage>
</organism>
<feature type="signal peptide" evidence="1">
    <location>
        <begin position="1"/>
        <end position="23"/>
    </location>
</feature>
<dbReference type="AlphaFoldDB" id="A0A6P1DTC6"/>
<protein>
    <submittedName>
        <fullName evidence="2">Uncharacterized protein</fullName>
    </submittedName>
</protein>
<dbReference type="EMBL" id="JAAIJR010000023">
    <property type="protein sequence ID" value="NEX20191.1"/>
    <property type="molecule type" value="Genomic_DNA"/>
</dbReference>
<reference evidence="2 3" key="2">
    <citation type="submission" date="2020-02" db="EMBL/GenBank/DDBJ databases">
        <title>Genome sequences of Thiorhodococcus mannitoliphagus and Thiorhodococcus minor, purple sulfur photosynthetic bacteria in the gammaproteobacterial family, Chromatiaceae.</title>
        <authorList>
            <person name="Aviles F.A."/>
            <person name="Meyer T.E."/>
            <person name="Kyndt J.A."/>
        </authorList>
    </citation>
    <scope>NUCLEOTIDE SEQUENCE [LARGE SCALE GENOMIC DNA]</scope>
    <source>
        <strain evidence="2 3">DSM 18266</strain>
    </source>
</reference>
<reference evidence="3" key="1">
    <citation type="journal article" date="2020" name="Microbiol. Resour. Announc.">
        <title>Draft Genome Sequences of Thiorhodococcus mannitoliphagus and Thiorhodococcus minor, Purple Sulfur Photosynthetic Bacteria in the Gammaproteobacterial Family Chromatiaceae.</title>
        <authorList>
            <person name="Aviles F.A."/>
            <person name="Meyer T.E."/>
            <person name="Kyndt J.A."/>
        </authorList>
    </citation>
    <scope>NUCLEOTIDE SEQUENCE [LARGE SCALE GENOMIC DNA]</scope>
    <source>
        <strain evidence="3">DSM 18266</strain>
    </source>
</reference>
<evidence type="ECO:0000313" key="3">
    <source>
        <dbReference type="Proteomes" id="UP000471640"/>
    </source>
</evidence>
<evidence type="ECO:0000256" key="1">
    <source>
        <dbReference type="SAM" id="SignalP"/>
    </source>
</evidence>
<name>A0A6P1DTC6_9GAMM</name>
<keyword evidence="1" id="KW-0732">Signal</keyword>
<proteinExistence type="predicted"/>
<gene>
    <name evidence="2" type="ORF">G3480_07675</name>
</gene>
<comment type="caution">
    <text evidence="2">The sequence shown here is derived from an EMBL/GenBank/DDBJ whole genome shotgun (WGS) entry which is preliminary data.</text>
</comment>
<evidence type="ECO:0000313" key="2">
    <source>
        <dbReference type="EMBL" id="NEX20191.1"/>
    </source>
</evidence>
<sequence>MNTTSARLSLILSGLLLATAAQAEDPDPVSGHGDWVKKDPSTIPGSIPKVDIQAEYQVLAKLPKVPASLLQFEIQRVDPTRIDPSREPIARAIGFEGKRSGVDKAEDGALSMLLTDPEGRSIEYFSSGAVFFMAEELFSEQGEDLFSRRKWDRDQAAKWYSDQASAFLESAGLARQGMRLKDVSFTEVEWKDIKAATEQVATVGAAAHFGYSIDGIPAWGPGAKTSVYFDAEGISGVYDALPDLKPAKEVAILPPEAAVEAYMKSATPRSLYRLNTGAVEQVLIESVELVYYVDAGNRNQRVVSPHYLIRGSFLGKDLSTPEHAKDQATELRSDFVWMEPAAI</sequence>
<feature type="chain" id="PRO_5027090205" evidence="1">
    <location>
        <begin position="24"/>
        <end position="343"/>
    </location>
</feature>
<accession>A0A6P1DTC6</accession>
<dbReference type="RefSeq" id="WP_164653291.1">
    <property type="nucleotide sequence ID" value="NZ_JAAIJR010000023.1"/>
</dbReference>